<protein>
    <submittedName>
        <fullName evidence="1">Uncharacterized protein</fullName>
    </submittedName>
</protein>
<comment type="caution">
    <text evidence="1">The sequence shown here is derived from an EMBL/GenBank/DDBJ whole genome shotgun (WGS) entry which is preliminary data.</text>
</comment>
<sequence>MHQVGKTPVDIQILNNSHCPIDRFLIAELERGGNLKGPCRVLLSREEDPGGHVGSFQRVVGDDQSGDFCSGNDDMGFEKESGGVTL</sequence>
<organism evidence="1 2">
    <name type="scientific">Salix purpurea</name>
    <name type="common">Purple osier willow</name>
    <dbReference type="NCBI Taxonomy" id="77065"/>
    <lineage>
        <taxon>Eukaryota</taxon>
        <taxon>Viridiplantae</taxon>
        <taxon>Streptophyta</taxon>
        <taxon>Embryophyta</taxon>
        <taxon>Tracheophyta</taxon>
        <taxon>Spermatophyta</taxon>
        <taxon>Magnoliopsida</taxon>
        <taxon>eudicotyledons</taxon>
        <taxon>Gunneridae</taxon>
        <taxon>Pentapetalae</taxon>
        <taxon>rosids</taxon>
        <taxon>fabids</taxon>
        <taxon>Malpighiales</taxon>
        <taxon>Salicaceae</taxon>
        <taxon>Saliceae</taxon>
        <taxon>Salix</taxon>
    </lineage>
</organism>
<name>A0A9Q0TTC1_SALPP</name>
<keyword evidence="2" id="KW-1185">Reference proteome</keyword>
<reference evidence="1" key="1">
    <citation type="submission" date="2022-11" db="EMBL/GenBank/DDBJ databases">
        <authorList>
            <person name="Hyden B.L."/>
            <person name="Feng K."/>
            <person name="Yates T."/>
            <person name="Jawdy S."/>
            <person name="Smart L.B."/>
            <person name="Muchero W."/>
        </authorList>
    </citation>
    <scope>NUCLEOTIDE SEQUENCE</scope>
    <source>
        <tissue evidence="1">Shoot tip</tissue>
    </source>
</reference>
<dbReference type="Proteomes" id="UP001151532">
    <property type="component" value="Chromosome 10"/>
</dbReference>
<accession>A0A9Q0TTC1</accession>
<proteinExistence type="predicted"/>
<gene>
    <name evidence="1" type="ORF">OIU79_005619</name>
</gene>
<evidence type="ECO:0000313" key="1">
    <source>
        <dbReference type="EMBL" id="KAJ6717472.1"/>
    </source>
</evidence>
<evidence type="ECO:0000313" key="2">
    <source>
        <dbReference type="Proteomes" id="UP001151532"/>
    </source>
</evidence>
<reference evidence="1" key="2">
    <citation type="journal article" date="2023" name="Int. J. Mol. Sci.">
        <title>De Novo Assembly and Annotation of 11 Diverse Shrub Willow (Salix) Genomes Reveals Novel Gene Organization in Sex-Linked Regions.</title>
        <authorList>
            <person name="Hyden B."/>
            <person name="Feng K."/>
            <person name="Yates T.B."/>
            <person name="Jawdy S."/>
            <person name="Cereghino C."/>
            <person name="Smart L.B."/>
            <person name="Muchero W."/>
        </authorList>
    </citation>
    <scope>NUCLEOTIDE SEQUENCE</scope>
    <source>
        <tissue evidence="1">Shoot tip</tissue>
    </source>
</reference>
<dbReference type="EMBL" id="JAPFFK010000014">
    <property type="protein sequence ID" value="KAJ6717472.1"/>
    <property type="molecule type" value="Genomic_DNA"/>
</dbReference>
<dbReference type="AlphaFoldDB" id="A0A9Q0TTC1"/>